<dbReference type="InterPro" id="IPR042525">
    <property type="entry name" value="Rad52_Rad59_Rad22_sf"/>
</dbReference>
<dbReference type="EMBL" id="ML210284">
    <property type="protein sequence ID" value="TFK20914.1"/>
    <property type="molecule type" value="Genomic_DNA"/>
</dbReference>
<evidence type="ECO:0000256" key="3">
    <source>
        <dbReference type="ARBA" id="ARBA00023172"/>
    </source>
</evidence>
<dbReference type="InterPro" id="IPR041247">
    <property type="entry name" value="Rad52_fam"/>
</dbReference>
<organism evidence="5 6">
    <name type="scientific">Coprinopsis marcescibilis</name>
    <name type="common">Agaric fungus</name>
    <name type="synonym">Psathyrella marcescibilis</name>
    <dbReference type="NCBI Taxonomy" id="230819"/>
    <lineage>
        <taxon>Eukaryota</taxon>
        <taxon>Fungi</taxon>
        <taxon>Dikarya</taxon>
        <taxon>Basidiomycota</taxon>
        <taxon>Agaricomycotina</taxon>
        <taxon>Agaricomycetes</taxon>
        <taxon>Agaricomycetidae</taxon>
        <taxon>Agaricales</taxon>
        <taxon>Agaricineae</taxon>
        <taxon>Psathyrellaceae</taxon>
        <taxon>Coprinopsis</taxon>
    </lineage>
</organism>
<dbReference type="SUPFAM" id="SSF54768">
    <property type="entry name" value="dsRNA-binding domain-like"/>
    <property type="match status" value="1"/>
</dbReference>
<dbReference type="GO" id="GO:0045002">
    <property type="term" value="P:double-strand break repair via single-strand annealing"/>
    <property type="evidence" value="ECO:0007669"/>
    <property type="project" value="TreeGrafter"/>
</dbReference>
<keyword evidence="6" id="KW-1185">Reference proteome</keyword>
<dbReference type="GO" id="GO:0006312">
    <property type="term" value="P:mitotic recombination"/>
    <property type="evidence" value="ECO:0007669"/>
    <property type="project" value="TreeGrafter"/>
</dbReference>
<keyword evidence="3" id="KW-0233">DNA recombination</keyword>
<proteinExistence type="inferred from homology"/>
<keyword evidence="2" id="KW-0227">DNA damage</keyword>
<dbReference type="AlphaFoldDB" id="A0A5C3KL20"/>
<keyword evidence="4" id="KW-0234">DNA repair</keyword>
<dbReference type="Gene3D" id="3.30.390.80">
    <property type="entry name" value="DNA repair protein Rad52/59/22"/>
    <property type="match status" value="1"/>
</dbReference>
<dbReference type="OrthoDB" id="206565at2759"/>
<evidence type="ECO:0000313" key="6">
    <source>
        <dbReference type="Proteomes" id="UP000307440"/>
    </source>
</evidence>
<dbReference type="GO" id="GO:0000724">
    <property type="term" value="P:double-strand break repair via homologous recombination"/>
    <property type="evidence" value="ECO:0007669"/>
    <property type="project" value="TreeGrafter"/>
</dbReference>
<dbReference type="STRING" id="230819.A0A5C3KL20"/>
<accession>A0A5C3KL20</accession>
<dbReference type="PANTHER" id="PTHR12132">
    <property type="entry name" value="DNA REPAIR AND RECOMBINATION PROTEIN RAD52, RAD59"/>
    <property type="match status" value="1"/>
</dbReference>
<comment type="similarity">
    <text evidence="1">Belongs to the RAD52 family.</text>
</comment>
<evidence type="ECO:0000256" key="1">
    <source>
        <dbReference type="ARBA" id="ARBA00006638"/>
    </source>
</evidence>
<gene>
    <name evidence="5" type="ORF">FA15DRAFT_598857</name>
</gene>
<protein>
    <submittedName>
        <fullName evidence="5">Rad52/22 double-strand break repair protein</fullName>
    </submittedName>
</protein>
<evidence type="ECO:0000313" key="5">
    <source>
        <dbReference type="EMBL" id="TFK20914.1"/>
    </source>
</evidence>
<name>A0A5C3KL20_COPMA</name>
<dbReference type="FunFam" id="3.30.390.80:FF:000001">
    <property type="entry name" value="DNA repair protein RAD52 homolog"/>
    <property type="match status" value="1"/>
</dbReference>
<dbReference type="PANTHER" id="PTHR12132:SF1">
    <property type="entry name" value="DNA REPAIR PROTEIN RAD52 HOMOLOG"/>
    <property type="match status" value="1"/>
</dbReference>
<evidence type="ECO:0000256" key="2">
    <source>
        <dbReference type="ARBA" id="ARBA00022763"/>
    </source>
</evidence>
<dbReference type="InterPro" id="IPR007232">
    <property type="entry name" value="Rad52_Rad59_Rad22"/>
</dbReference>
<dbReference type="GO" id="GO:0003697">
    <property type="term" value="F:single-stranded DNA binding"/>
    <property type="evidence" value="ECO:0007669"/>
    <property type="project" value="UniProtKB-ARBA"/>
</dbReference>
<sequence length="190" mass="20863">MSLFNDVASESASGLSGGAGLRHAALQAKLNQRLGPEYVSQRPGPGGGPKLTYAEGWKMINLANEVFGFNGWSSRVVSLTTDFMDYSEESRRYNIGVTAIVRVMLRDGTFHEDIGYGLLENTKSKGQGLDKCKKEAVTDGIKRALRNFGNLMGNCLYDKSYTHEIVKMKVPPVRCIHSLCAVPLDTQRSI</sequence>
<reference evidence="5 6" key="1">
    <citation type="journal article" date="2019" name="Nat. Ecol. Evol.">
        <title>Megaphylogeny resolves global patterns of mushroom evolution.</title>
        <authorList>
            <person name="Varga T."/>
            <person name="Krizsan K."/>
            <person name="Foldi C."/>
            <person name="Dima B."/>
            <person name="Sanchez-Garcia M."/>
            <person name="Sanchez-Ramirez S."/>
            <person name="Szollosi G.J."/>
            <person name="Szarkandi J.G."/>
            <person name="Papp V."/>
            <person name="Albert L."/>
            <person name="Andreopoulos W."/>
            <person name="Angelini C."/>
            <person name="Antonin V."/>
            <person name="Barry K.W."/>
            <person name="Bougher N.L."/>
            <person name="Buchanan P."/>
            <person name="Buyck B."/>
            <person name="Bense V."/>
            <person name="Catcheside P."/>
            <person name="Chovatia M."/>
            <person name="Cooper J."/>
            <person name="Damon W."/>
            <person name="Desjardin D."/>
            <person name="Finy P."/>
            <person name="Geml J."/>
            <person name="Haridas S."/>
            <person name="Hughes K."/>
            <person name="Justo A."/>
            <person name="Karasinski D."/>
            <person name="Kautmanova I."/>
            <person name="Kiss B."/>
            <person name="Kocsube S."/>
            <person name="Kotiranta H."/>
            <person name="LaButti K.M."/>
            <person name="Lechner B.E."/>
            <person name="Liimatainen K."/>
            <person name="Lipzen A."/>
            <person name="Lukacs Z."/>
            <person name="Mihaltcheva S."/>
            <person name="Morgado L.N."/>
            <person name="Niskanen T."/>
            <person name="Noordeloos M.E."/>
            <person name="Ohm R.A."/>
            <person name="Ortiz-Santana B."/>
            <person name="Ovrebo C."/>
            <person name="Racz N."/>
            <person name="Riley R."/>
            <person name="Savchenko A."/>
            <person name="Shiryaev A."/>
            <person name="Soop K."/>
            <person name="Spirin V."/>
            <person name="Szebenyi C."/>
            <person name="Tomsovsky M."/>
            <person name="Tulloss R.E."/>
            <person name="Uehling J."/>
            <person name="Grigoriev I.V."/>
            <person name="Vagvolgyi C."/>
            <person name="Papp T."/>
            <person name="Martin F.M."/>
            <person name="Miettinen O."/>
            <person name="Hibbett D.S."/>
            <person name="Nagy L.G."/>
        </authorList>
    </citation>
    <scope>NUCLEOTIDE SEQUENCE [LARGE SCALE GENOMIC DNA]</scope>
    <source>
        <strain evidence="5 6">CBS 121175</strain>
    </source>
</reference>
<dbReference type="GO" id="GO:0005634">
    <property type="term" value="C:nucleus"/>
    <property type="evidence" value="ECO:0007669"/>
    <property type="project" value="TreeGrafter"/>
</dbReference>
<evidence type="ECO:0000256" key="4">
    <source>
        <dbReference type="ARBA" id="ARBA00023204"/>
    </source>
</evidence>
<dbReference type="Proteomes" id="UP000307440">
    <property type="component" value="Unassembled WGS sequence"/>
</dbReference>
<dbReference type="Pfam" id="PF04098">
    <property type="entry name" value="Rad52_Rad22"/>
    <property type="match status" value="1"/>
</dbReference>